<feature type="transmembrane region" description="Helical" evidence="9">
    <location>
        <begin position="78"/>
        <end position="98"/>
    </location>
</feature>
<feature type="transmembrane region" description="Helical" evidence="9">
    <location>
        <begin position="36"/>
        <end position="57"/>
    </location>
</feature>
<keyword evidence="3" id="KW-1003">Cell membrane</keyword>
<evidence type="ECO:0000256" key="8">
    <source>
        <dbReference type="ARBA" id="ARBA00023136"/>
    </source>
</evidence>
<dbReference type="PRINTS" id="PR00166">
    <property type="entry name" value="AROAAPRMEASE"/>
</dbReference>
<keyword evidence="5 9" id="KW-0812">Transmembrane</keyword>
<accession>A0ABN5AYI3</accession>
<dbReference type="PANTHER" id="PTHR46997">
    <property type="entry name" value="LOW AFFINITY TRYPTOPHAN PERMEASE-RELATED"/>
    <property type="match status" value="1"/>
</dbReference>
<sequence>MNSRFIGSVFLIVGTTIGAGMLSLPLVVAACGFMTAAILLVLSWSIMYITALKLLNVCTEYPLGANFTTMMSSRAPKLYTFFFSIIYLLLLYSLLSAYTTQGSSLISTIGGVNEPSKSQIGISAIVFILIFAALMFSYKLSDYTNRIFVTLKLVFFIVATVIMLFYINKYYLNDMPSGASALIFAWPTLLPAFGFHNIIPVIYEYQKGDIKNIKRSILIGSISVLIIYIVWVFLSLGVLPQHGLFSYHVLFLSGDDTPSGLVEEIKAISESNALGVTLNLFIHIAVITSFIGVGISMMHYIRDLFIRYNKHVHSLVVALICFIPPLIFTVFYPRGFILALQYAAIFAVIIFVYTPTFLSARKDLKVNFSHIYAVSMGSAVILFEIFNLCFDTNPYVG</sequence>
<evidence type="ECO:0000256" key="9">
    <source>
        <dbReference type="SAM" id="Phobius"/>
    </source>
</evidence>
<evidence type="ECO:0000256" key="1">
    <source>
        <dbReference type="ARBA" id="ARBA00004429"/>
    </source>
</evidence>
<evidence type="ECO:0000256" key="6">
    <source>
        <dbReference type="ARBA" id="ARBA00022970"/>
    </source>
</evidence>
<name>A0ABN5AYI3_9GAMM</name>
<dbReference type="InterPro" id="IPR013059">
    <property type="entry name" value="Trp_tyr_transpt"/>
</dbReference>
<dbReference type="PROSITE" id="PS51257">
    <property type="entry name" value="PROKAR_LIPOPROTEIN"/>
    <property type="match status" value="1"/>
</dbReference>
<evidence type="ECO:0000313" key="11">
    <source>
        <dbReference type="Proteomes" id="UP000249910"/>
    </source>
</evidence>
<dbReference type="PANTHER" id="PTHR46997:SF2">
    <property type="entry name" value="TYROSINE-SPECIFIC TRANSPORT SYSTEM"/>
    <property type="match status" value="1"/>
</dbReference>
<dbReference type="InterPro" id="IPR018227">
    <property type="entry name" value="Amino_acid_transport_2"/>
</dbReference>
<organism evidence="10 11">
    <name type="scientific">Francisella halioticida</name>
    <dbReference type="NCBI Taxonomy" id="549298"/>
    <lineage>
        <taxon>Bacteria</taxon>
        <taxon>Pseudomonadati</taxon>
        <taxon>Pseudomonadota</taxon>
        <taxon>Gammaproteobacteria</taxon>
        <taxon>Thiotrichales</taxon>
        <taxon>Francisellaceae</taxon>
        <taxon>Francisella</taxon>
    </lineage>
</organism>
<reference evidence="10 11" key="1">
    <citation type="submission" date="2017-06" db="EMBL/GenBank/DDBJ databases">
        <title>Complete genome of Francisella halioticida.</title>
        <authorList>
            <person name="Sjodin A."/>
        </authorList>
    </citation>
    <scope>NUCLEOTIDE SEQUENCE [LARGE SCALE GENOMIC DNA]</scope>
    <source>
        <strain evidence="10 11">DSM 23729</strain>
    </source>
</reference>
<feature type="transmembrane region" description="Helical" evidence="9">
    <location>
        <begin position="9"/>
        <end position="30"/>
    </location>
</feature>
<comment type="subcellular location">
    <subcellularLocation>
        <location evidence="1">Cell inner membrane</location>
        <topology evidence="1">Multi-pass membrane protein</topology>
    </subcellularLocation>
</comment>
<evidence type="ECO:0000256" key="7">
    <source>
        <dbReference type="ARBA" id="ARBA00022989"/>
    </source>
</evidence>
<keyword evidence="8 9" id="KW-0472">Membrane</keyword>
<gene>
    <name evidence="10" type="ORF">CDV26_11520</name>
</gene>
<evidence type="ECO:0000256" key="4">
    <source>
        <dbReference type="ARBA" id="ARBA00022519"/>
    </source>
</evidence>
<proteinExistence type="predicted"/>
<evidence type="ECO:0000313" key="10">
    <source>
        <dbReference type="EMBL" id="ASG68921.1"/>
    </source>
</evidence>
<evidence type="ECO:0000256" key="5">
    <source>
        <dbReference type="ARBA" id="ARBA00022692"/>
    </source>
</evidence>
<evidence type="ECO:0000256" key="3">
    <source>
        <dbReference type="ARBA" id="ARBA00022475"/>
    </source>
</evidence>
<feature type="transmembrane region" description="Helical" evidence="9">
    <location>
        <begin position="370"/>
        <end position="388"/>
    </location>
</feature>
<feature type="transmembrane region" description="Helical" evidence="9">
    <location>
        <begin position="312"/>
        <end position="332"/>
    </location>
</feature>
<keyword evidence="4" id="KW-0997">Cell inner membrane</keyword>
<keyword evidence="7 9" id="KW-1133">Transmembrane helix</keyword>
<protein>
    <submittedName>
        <fullName evidence="10">Amino acid transporter</fullName>
    </submittedName>
</protein>
<feature type="transmembrane region" description="Helical" evidence="9">
    <location>
        <begin position="280"/>
        <end position="300"/>
    </location>
</feature>
<dbReference type="EMBL" id="CP022132">
    <property type="protein sequence ID" value="ASG68921.1"/>
    <property type="molecule type" value="Genomic_DNA"/>
</dbReference>
<dbReference type="Gene3D" id="1.20.1740.10">
    <property type="entry name" value="Amino acid/polyamine transporter I"/>
    <property type="match status" value="1"/>
</dbReference>
<feature type="transmembrane region" description="Helical" evidence="9">
    <location>
        <begin position="338"/>
        <end position="358"/>
    </location>
</feature>
<feature type="transmembrane region" description="Helical" evidence="9">
    <location>
        <begin position="118"/>
        <end position="136"/>
    </location>
</feature>
<dbReference type="Proteomes" id="UP000249910">
    <property type="component" value="Chromosome"/>
</dbReference>
<keyword evidence="11" id="KW-1185">Reference proteome</keyword>
<evidence type="ECO:0000256" key="2">
    <source>
        <dbReference type="ARBA" id="ARBA00022448"/>
    </source>
</evidence>
<keyword evidence="6" id="KW-0029">Amino-acid transport</keyword>
<feature type="transmembrane region" description="Helical" evidence="9">
    <location>
        <begin position="217"/>
        <end position="239"/>
    </location>
</feature>
<dbReference type="Pfam" id="PF03222">
    <property type="entry name" value="Trp_Tyr_perm"/>
    <property type="match status" value="1"/>
</dbReference>
<dbReference type="RefSeq" id="WP_088773373.1">
    <property type="nucleotide sequence ID" value="NZ_AP023082.1"/>
</dbReference>
<feature type="transmembrane region" description="Helical" evidence="9">
    <location>
        <begin position="148"/>
        <end position="167"/>
    </location>
</feature>
<keyword evidence="2" id="KW-0813">Transport</keyword>
<feature type="transmembrane region" description="Helical" evidence="9">
    <location>
        <begin position="179"/>
        <end position="205"/>
    </location>
</feature>